<dbReference type="CDD" id="cd09112">
    <property type="entry name" value="PLDc_CLS_2"/>
    <property type="match status" value="1"/>
</dbReference>
<feature type="domain" description="PLD phosphodiesterase" evidence="9">
    <location>
        <begin position="88"/>
        <end position="115"/>
    </location>
</feature>
<keyword evidence="6" id="KW-1133">Transmembrane helix</keyword>
<dbReference type="PIRSF" id="PIRSF000850">
    <property type="entry name" value="Phospholipase_D_PSS"/>
    <property type="match status" value="1"/>
</dbReference>
<dbReference type="Pfam" id="PF13091">
    <property type="entry name" value="PLDc_2"/>
    <property type="match status" value="2"/>
</dbReference>
<evidence type="ECO:0000259" key="9">
    <source>
        <dbReference type="PROSITE" id="PS50035"/>
    </source>
</evidence>
<evidence type="ECO:0000313" key="10">
    <source>
        <dbReference type="EMBL" id="GAA0320283.1"/>
    </source>
</evidence>
<reference evidence="11" key="1">
    <citation type="journal article" date="2019" name="Int. J. Syst. Evol. Microbiol.">
        <title>The Global Catalogue of Microorganisms (GCM) 10K type strain sequencing project: providing services to taxonomists for standard genome sequencing and annotation.</title>
        <authorList>
            <consortium name="The Broad Institute Genomics Platform"/>
            <consortium name="The Broad Institute Genome Sequencing Center for Infectious Disease"/>
            <person name="Wu L."/>
            <person name="Ma J."/>
        </authorList>
    </citation>
    <scope>NUCLEOTIDE SEQUENCE [LARGE SCALE GENOMIC DNA]</scope>
    <source>
        <strain evidence="11">JCM 9731</strain>
    </source>
</reference>
<dbReference type="NCBIfam" id="TIGR04265">
    <property type="entry name" value="bac_cardiolipin"/>
    <property type="match status" value="1"/>
</dbReference>
<keyword evidence="11" id="KW-1185">Reference proteome</keyword>
<protein>
    <recommendedName>
        <fullName evidence="8">Cardiolipin synthase</fullName>
        <ecNumber evidence="8">2.7.8.-</ecNumber>
    </recommendedName>
</protein>
<accession>A0ABP3FNE0</accession>
<dbReference type="Proteomes" id="UP001500782">
    <property type="component" value="Unassembled WGS sequence"/>
</dbReference>
<dbReference type="EC" id="2.7.8.-" evidence="8"/>
<dbReference type="SMART" id="SM00155">
    <property type="entry name" value="PLDc"/>
    <property type="match status" value="2"/>
</dbReference>
<evidence type="ECO:0000256" key="3">
    <source>
        <dbReference type="ARBA" id="ARBA00022679"/>
    </source>
</evidence>
<dbReference type="EMBL" id="BAAADJ010000006">
    <property type="protein sequence ID" value="GAA0320283.1"/>
    <property type="molecule type" value="Genomic_DNA"/>
</dbReference>
<evidence type="ECO:0000256" key="2">
    <source>
        <dbReference type="ARBA" id="ARBA00022475"/>
    </source>
</evidence>
<dbReference type="InterPro" id="IPR001736">
    <property type="entry name" value="PLipase_D/transphosphatidylase"/>
</dbReference>
<sequence>MFEDLFKEIRAAKDHIHVLFYIVQNDAFSEHFFQLLEEKAEEGIEVRLLLDWAGAFGLKKKTIRRLRRHNIEVSFCHVPHFPFFFYTMQERNHRKITVIDGKIGFFGGYNIGKEYIGGDPKLSPWRDYHLKLQGEGVHDLQLQFLTDWKEATKKSVKDDARFYPEIPKGQSHHRFSATEGVDLEPIFIDFINQAQKSLYIGSPYFIPSPDLFRALLAAIDRGVKLTIIVPKNSDHMLVQEASYRFFRILLKKGAVVYQFENGFFHAKILIRDDKVCDIGTANFDKRSLFLNHELNCYITDPSFVQEAKNYLLQDISQSSRLSLDTLNERNFFRSIKEILAKWLSHFL</sequence>
<name>A0ABP3FNE0_9BACI</name>
<gene>
    <name evidence="10" type="primary">cls</name>
    <name evidence="10" type="ORF">GCM10008967_08560</name>
</gene>
<dbReference type="PROSITE" id="PS50035">
    <property type="entry name" value="PLD"/>
    <property type="match status" value="2"/>
</dbReference>
<evidence type="ECO:0000313" key="11">
    <source>
        <dbReference type="Proteomes" id="UP001500782"/>
    </source>
</evidence>
<dbReference type="Gene3D" id="3.30.870.10">
    <property type="entry name" value="Endonuclease Chain A"/>
    <property type="match status" value="2"/>
</dbReference>
<evidence type="ECO:0000256" key="6">
    <source>
        <dbReference type="ARBA" id="ARBA00022989"/>
    </source>
</evidence>
<organism evidence="10 11">
    <name type="scientific">Bacillus carboniphilus</name>
    <dbReference type="NCBI Taxonomy" id="86663"/>
    <lineage>
        <taxon>Bacteria</taxon>
        <taxon>Bacillati</taxon>
        <taxon>Bacillota</taxon>
        <taxon>Bacilli</taxon>
        <taxon>Bacillales</taxon>
        <taxon>Bacillaceae</taxon>
        <taxon>Bacillus</taxon>
    </lineage>
</organism>
<evidence type="ECO:0000256" key="8">
    <source>
        <dbReference type="NCBIfam" id="TIGR04265"/>
    </source>
</evidence>
<keyword evidence="5" id="KW-0677">Repeat</keyword>
<dbReference type="PANTHER" id="PTHR21248:SF7">
    <property type="entry name" value="MINOR CARDIOLIPIN SYNTHASE CLSB"/>
    <property type="match status" value="1"/>
</dbReference>
<keyword evidence="4" id="KW-0812">Transmembrane</keyword>
<dbReference type="SUPFAM" id="SSF56024">
    <property type="entry name" value="Phospholipase D/nuclease"/>
    <property type="match status" value="2"/>
</dbReference>
<evidence type="ECO:0000256" key="5">
    <source>
        <dbReference type="ARBA" id="ARBA00022737"/>
    </source>
</evidence>
<proteinExistence type="predicted"/>
<feature type="domain" description="PLD phosphodiesterase" evidence="9">
    <location>
        <begin position="260"/>
        <end position="287"/>
    </location>
</feature>
<evidence type="ECO:0000256" key="7">
    <source>
        <dbReference type="ARBA" id="ARBA00023136"/>
    </source>
</evidence>
<comment type="caution">
    <text evidence="10">The sequence shown here is derived from an EMBL/GenBank/DDBJ whole genome shotgun (WGS) entry which is preliminary data.</text>
</comment>
<dbReference type="CDD" id="cd09110">
    <property type="entry name" value="PLDc_CLS_1"/>
    <property type="match status" value="1"/>
</dbReference>
<keyword evidence="3" id="KW-0808">Transferase</keyword>
<evidence type="ECO:0000256" key="1">
    <source>
        <dbReference type="ARBA" id="ARBA00004236"/>
    </source>
</evidence>
<comment type="subcellular location">
    <subcellularLocation>
        <location evidence="1">Cell membrane</location>
    </subcellularLocation>
</comment>
<dbReference type="PANTHER" id="PTHR21248">
    <property type="entry name" value="CARDIOLIPIN SYNTHASE"/>
    <property type="match status" value="1"/>
</dbReference>
<keyword evidence="7" id="KW-0472">Membrane</keyword>
<keyword evidence="2" id="KW-1003">Cell membrane</keyword>
<dbReference type="InterPro" id="IPR025202">
    <property type="entry name" value="PLD-like_dom"/>
</dbReference>
<dbReference type="InterPro" id="IPR022924">
    <property type="entry name" value="Cardiolipin_synthase"/>
</dbReference>
<evidence type="ECO:0000256" key="4">
    <source>
        <dbReference type="ARBA" id="ARBA00022692"/>
    </source>
</evidence>